<dbReference type="Proteomes" id="UP000712281">
    <property type="component" value="Unassembled WGS sequence"/>
</dbReference>
<gene>
    <name evidence="1" type="ORF">F2Q68_00044861</name>
</gene>
<name>A0A8S9LUU1_BRACR</name>
<evidence type="ECO:0000313" key="1">
    <source>
        <dbReference type="EMBL" id="KAF2609511.1"/>
    </source>
</evidence>
<proteinExistence type="predicted"/>
<reference evidence="1" key="1">
    <citation type="submission" date="2019-12" db="EMBL/GenBank/DDBJ databases">
        <title>Genome sequencing and annotation of Brassica cretica.</title>
        <authorList>
            <person name="Studholme D.J."/>
            <person name="Sarris P.F."/>
        </authorList>
    </citation>
    <scope>NUCLEOTIDE SEQUENCE</scope>
    <source>
        <strain evidence="1">PFS-001/15</strain>
        <tissue evidence="1">Leaf</tissue>
    </source>
</reference>
<dbReference type="AlphaFoldDB" id="A0A8S9LUU1"/>
<comment type="caution">
    <text evidence="1">The sequence shown here is derived from an EMBL/GenBank/DDBJ whole genome shotgun (WGS) entry which is preliminary data.</text>
</comment>
<organism evidence="1 2">
    <name type="scientific">Brassica cretica</name>
    <name type="common">Mustard</name>
    <dbReference type="NCBI Taxonomy" id="69181"/>
    <lineage>
        <taxon>Eukaryota</taxon>
        <taxon>Viridiplantae</taxon>
        <taxon>Streptophyta</taxon>
        <taxon>Embryophyta</taxon>
        <taxon>Tracheophyta</taxon>
        <taxon>Spermatophyta</taxon>
        <taxon>Magnoliopsida</taxon>
        <taxon>eudicotyledons</taxon>
        <taxon>Gunneridae</taxon>
        <taxon>Pentapetalae</taxon>
        <taxon>rosids</taxon>
        <taxon>malvids</taxon>
        <taxon>Brassicales</taxon>
        <taxon>Brassicaceae</taxon>
        <taxon>Brassiceae</taxon>
        <taxon>Brassica</taxon>
    </lineage>
</organism>
<protein>
    <submittedName>
        <fullName evidence="1">Uncharacterized protein</fullName>
    </submittedName>
</protein>
<evidence type="ECO:0000313" key="2">
    <source>
        <dbReference type="Proteomes" id="UP000712281"/>
    </source>
</evidence>
<accession>A0A8S9LUU1</accession>
<sequence>MIEIDVLQRFQGMMLVVLGKDNSFPLLLFMIRLAADSHIFEAGEHSSGYKVSIQSSPSWRHLDVDTTSRLFLEYLEEQSNTYTAMFIFVIGGDLYLNYHSRTSMFSYWYLFSPIKDH</sequence>
<dbReference type="EMBL" id="QGKW02000276">
    <property type="protein sequence ID" value="KAF2609511.1"/>
    <property type="molecule type" value="Genomic_DNA"/>
</dbReference>